<evidence type="ECO:0000259" key="4">
    <source>
        <dbReference type="PROSITE" id="PS50987"/>
    </source>
</evidence>
<dbReference type="InterPro" id="IPR001845">
    <property type="entry name" value="HTH_ArsR_DNA-bd_dom"/>
</dbReference>
<evidence type="ECO:0000256" key="2">
    <source>
        <dbReference type="ARBA" id="ARBA00023125"/>
    </source>
</evidence>
<keyword evidence="6" id="KW-1185">Reference proteome</keyword>
<reference evidence="5 6" key="1">
    <citation type="journal article" date="2022" name="Front. Microbiol.">
        <title>Identification and characterization of a novel class of self-sufficient cytochrome P450 hydroxylase involved in cyclohexanecarboxylate degradation in Paraburkholderia terrae strain KU-64.</title>
        <authorList>
            <person name="Yamamoto T."/>
            <person name="Hasegawa Y."/>
            <person name="Iwaki H."/>
        </authorList>
    </citation>
    <scope>NUCLEOTIDE SEQUENCE [LARGE SCALE GENOMIC DNA]</scope>
    <source>
        <strain evidence="5 6">KU-64</strain>
    </source>
</reference>
<dbReference type="InterPro" id="IPR011991">
    <property type="entry name" value="ArsR-like_HTH"/>
</dbReference>
<keyword evidence="1" id="KW-0805">Transcription regulation</keyword>
<sequence>MSAMSTSETTIDFDAAIRALAHPFRRKVLQWLANPDAYFTEPEYCAFRAVSAGMLHARSGLSQSTVSGHLSQLERAGLIKTQKVGQWVFFSRNEDAIRELAEWLCADIARISERV</sequence>
<dbReference type="InterPro" id="IPR051081">
    <property type="entry name" value="HTH_MetalResp_TranReg"/>
</dbReference>
<dbReference type="SUPFAM" id="SSF46785">
    <property type="entry name" value="Winged helix' DNA-binding domain"/>
    <property type="match status" value="1"/>
</dbReference>
<evidence type="ECO:0000313" key="5">
    <source>
        <dbReference type="EMBL" id="BCZ83475.1"/>
    </source>
</evidence>
<evidence type="ECO:0000313" key="6">
    <source>
        <dbReference type="Proteomes" id="UP001319874"/>
    </source>
</evidence>
<dbReference type="PROSITE" id="PS50987">
    <property type="entry name" value="HTH_ARSR_2"/>
    <property type="match status" value="1"/>
</dbReference>
<feature type="domain" description="HTH arsR-type" evidence="4">
    <location>
        <begin position="5"/>
        <end position="112"/>
    </location>
</feature>
<gene>
    <name evidence="5" type="ORF">PTKU64_71500</name>
</gene>
<dbReference type="PANTHER" id="PTHR33154:SF33">
    <property type="entry name" value="TRANSCRIPTIONAL REPRESSOR SDPR"/>
    <property type="match status" value="1"/>
</dbReference>
<keyword evidence="3" id="KW-0804">Transcription</keyword>
<keyword evidence="2" id="KW-0238">DNA-binding</keyword>
<dbReference type="Pfam" id="PF01022">
    <property type="entry name" value="HTH_5"/>
    <property type="match status" value="1"/>
</dbReference>
<accession>A0ABM7U7Y6</accession>
<dbReference type="InterPro" id="IPR036390">
    <property type="entry name" value="WH_DNA-bd_sf"/>
</dbReference>
<evidence type="ECO:0000256" key="1">
    <source>
        <dbReference type="ARBA" id="ARBA00023015"/>
    </source>
</evidence>
<dbReference type="Proteomes" id="UP001319874">
    <property type="component" value="Chromosome 3"/>
</dbReference>
<dbReference type="EMBL" id="AP024957">
    <property type="protein sequence ID" value="BCZ83475.1"/>
    <property type="molecule type" value="Genomic_DNA"/>
</dbReference>
<dbReference type="CDD" id="cd00090">
    <property type="entry name" value="HTH_ARSR"/>
    <property type="match status" value="1"/>
</dbReference>
<protein>
    <submittedName>
        <fullName evidence="5">Transcriptional regulator</fullName>
    </submittedName>
</protein>
<evidence type="ECO:0000256" key="3">
    <source>
        <dbReference type="ARBA" id="ARBA00023163"/>
    </source>
</evidence>
<dbReference type="InterPro" id="IPR036388">
    <property type="entry name" value="WH-like_DNA-bd_sf"/>
</dbReference>
<organism evidence="5 6">
    <name type="scientific">Paraburkholderia terrae</name>
    <dbReference type="NCBI Taxonomy" id="311230"/>
    <lineage>
        <taxon>Bacteria</taxon>
        <taxon>Pseudomonadati</taxon>
        <taxon>Pseudomonadota</taxon>
        <taxon>Betaproteobacteria</taxon>
        <taxon>Burkholderiales</taxon>
        <taxon>Burkholderiaceae</taxon>
        <taxon>Paraburkholderia</taxon>
    </lineage>
</organism>
<dbReference type="Gene3D" id="1.10.10.10">
    <property type="entry name" value="Winged helix-like DNA-binding domain superfamily/Winged helix DNA-binding domain"/>
    <property type="match status" value="1"/>
</dbReference>
<name>A0ABM7U7Y6_9BURK</name>
<dbReference type="SMART" id="SM00418">
    <property type="entry name" value="HTH_ARSR"/>
    <property type="match status" value="1"/>
</dbReference>
<dbReference type="PANTHER" id="PTHR33154">
    <property type="entry name" value="TRANSCRIPTIONAL REGULATOR, ARSR FAMILY"/>
    <property type="match status" value="1"/>
</dbReference>
<proteinExistence type="predicted"/>